<dbReference type="EMBL" id="SJTG01000004">
    <property type="protein sequence ID" value="TCI08471.1"/>
    <property type="molecule type" value="Genomic_DNA"/>
</dbReference>
<keyword evidence="5" id="KW-1185">Reference proteome</keyword>
<evidence type="ECO:0000256" key="2">
    <source>
        <dbReference type="SAM" id="Phobius"/>
    </source>
</evidence>
<sequence>MEQGFHFIRPLWLLLLPAGLFLGWWWQRRNDPLQRWKGLIAPHLLKHLVIGDMGHWHPRPIHFVCAVLVIGGIACAGPTWERDPPPFSEDRAAMVVALDLSPAMNAVDVAPTRLERAKQKIRDLMKERAGGRTGLVVYAGSAHMVLPPTDDASLMELFVSALSTDLMPDKGQNAAAALAMADRLLAAEADPGTIVFITSGFDDAQIPAFQAHAKTSHAQVLLLAVGTTEGGTLVDAHGKMVIGSGGAPEIAKLDEAALKRLSDGAKVPLASLTNDNTDVRWVQREAIHHLEIVHDPNATTRWKESGYILCFPLALIALFWFRRGWMVRWVIVFGVLAPSMLPAPAHAADGTVINWFVTPDQQGRWYFEHGNYEAAAHHFSDPYWKALAMYRWGRFEQAQTIFASLPGPDAAFMAANCHAHRMEFDDALIGYEMALKLRPTFVEAKNNRDLMKALIAEREKNPPEDHPPDEKADEIKEDQEGKRGKEKQAVKSGGVRQVPADVWMRNLSVSPADFLRMKFNIEREGPAPASTVPARSTAQ</sequence>
<feature type="domain" description="VWFA" evidence="3">
    <location>
        <begin position="91"/>
        <end position="265"/>
    </location>
</feature>
<dbReference type="SUPFAM" id="SSF53300">
    <property type="entry name" value="vWA-like"/>
    <property type="match status" value="1"/>
</dbReference>
<dbReference type="PANTHER" id="PTHR22550">
    <property type="entry name" value="SPORE GERMINATION PROTEIN"/>
    <property type="match status" value="1"/>
</dbReference>
<dbReference type="SMART" id="SM00327">
    <property type="entry name" value="VWA"/>
    <property type="match status" value="1"/>
</dbReference>
<keyword evidence="2" id="KW-0472">Membrane</keyword>
<protein>
    <submittedName>
        <fullName evidence="4">VWA domain-containing protein</fullName>
    </submittedName>
</protein>
<organism evidence="4 5">
    <name type="scientific">Dyella soli</name>
    <dbReference type="NCBI Taxonomy" id="522319"/>
    <lineage>
        <taxon>Bacteria</taxon>
        <taxon>Pseudomonadati</taxon>
        <taxon>Pseudomonadota</taxon>
        <taxon>Gammaproteobacteria</taxon>
        <taxon>Lysobacterales</taxon>
        <taxon>Rhodanobacteraceae</taxon>
        <taxon>Dyella</taxon>
    </lineage>
</organism>
<gene>
    <name evidence="4" type="ORF">EZM97_28015</name>
</gene>
<dbReference type="Gene3D" id="3.40.50.410">
    <property type="entry name" value="von Willebrand factor, type A domain"/>
    <property type="match status" value="1"/>
</dbReference>
<proteinExistence type="predicted"/>
<feature type="transmembrane region" description="Helical" evidence="2">
    <location>
        <begin position="6"/>
        <end position="26"/>
    </location>
</feature>
<reference evidence="4 5" key="1">
    <citation type="submission" date="2019-02" db="EMBL/GenBank/DDBJ databases">
        <title>Dyella amyloliquefaciens sp. nov., isolated from forest soil.</title>
        <authorList>
            <person name="Gao Z.-H."/>
            <person name="Qiu L.-H."/>
        </authorList>
    </citation>
    <scope>NUCLEOTIDE SEQUENCE [LARGE SCALE GENOMIC DNA]</scope>
    <source>
        <strain evidence="4 5">KACC 12747</strain>
    </source>
</reference>
<accession>A0A4R0YPJ8</accession>
<evidence type="ECO:0000256" key="1">
    <source>
        <dbReference type="SAM" id="MobiDB-lite"/>
    </source>
</evidence>
<dbReference type="SUPFAM" id="SSF48452">
    <property type="entry name" value="TPR-like"/>
    <property type="match status" value="1"/>
</dbReference>
<dbReference type="PANTHER" id="PTHR22550:SF14">
    <property type="entry name" value="VWFA DOMAIN-CONTAINING PROTEIN"/>
    <property type="match status" value="1"/>
</dbReference>
<feature type="compositionally biased region" description="Basic and acidic residues" evidence="1">
    <location>
        <begin position="456"/>
        <end position="489"/>
    </location>
</feature>
<evidence type="ECO:0000259" key="3">
    <source>
        <dbReference type="SMART" id="SM00327"/>
    </source>
</evidence>
<comment type="caution">
    <text evidence="4">The sequence shown here is derived from an EMBL/GenBank/DDBJ whole genome shotgun (WGS) entry which is preliminary data.</text>
</comment>
<evidence type="ECO:0000313" key="5">
    <source>
        <dbReference type="Proteomes" id="UP000291822"/>
    </source>
</evidence>
<dbReference type="InterPro" id="IPR011990">
    <property type="entry name" value="TPR-like_helical_dom_sf"/>
</dbReference>
<dbReference type="Gene3D" id="1.25.40.10">
    <property type="entry name" value="Tetratricopeptide repeat domain"/>
    <property type="match status" value="1"/>
</dbReference>
<dbReference type="InterPro" id="IPR002035">
    <property type="entry name" value="VWF_A"/>
</dbReference>
<evidence type="ECO:0000313" key="4">
    <source>
        <dbReference type="EMBL" id="TCI08471.1"/>
    </source>
</evidence>
<keyword evidence="2" id="KW-0812">Transmembrane</keyword>
<dbReference type="Proteomes" id="UP000291822">
    <property type="component" value="Unassembled WGS sequence"/>
</dbReference>
<feature type="region of interest" description="Disordered" evidence="1">
    <location>
        <begin position="456"/>
        <end position="496"/>
    </location>
</feature>
<dbReference type="RefSeq" id="WP_131153077.1">
    <property type="nucleotide sequence ID" value="NZ_SJTG01000004.1"/>
</dbReference>
<name>A0A4R0YPJ8_9GAMM</name>
<keyword evidence="2" id="KW-1133">Transmembrane helix</keyword>
<dbReference type="InterPro" id="IPR050768">
    <property type="entry name" value="UPF0353/GerABKA_families"/>
</dbReference>
<dbReference type="InterPro" id="IPR036465">
    <property type="entry name" value="vWFA_dom_sf"/>
</dbReference>
<dbReference type="Pfam" id="PF13519">
    <property type="entry name" value="VWA_2"/>
    <property type="match status" value="1"/>
</dbReference>
<dbReference type="AlphaFoldDB" id="A0A4R0YPJ8"/>